<accession>A0AAJ1MN71</accession>
<comment type="cofactor">
    <cofactor evidence="2">
        <name>Mg(2+)</name>
        <dbReference type="ChEBI" id="CHEBI:18420"/>
    </cofactor>
</comment>
<dbReference type="InterPro" id="IPR000489">
    <property type="entry name" value="Pterin-binding_dom"/>
</dbReference>
<proteinExistence type="inferred from homology"/>
<dbReference type="Gene3D" id="3.20.20.20">
    <property type="entry name" value="Dihydropteroate synthase-like"/>
    <property type="match status" value="1"/>
</dbReference>
<evidence type="ECO:0000256" key="1">
    <source>
        <dbReference type="ARBA" id="ARBA00000012"/>
    </source>
</evidence>
<keyword evidence="9" id="KW-0460">Magnesium</keyword>
<dbReference type="InterPro" id="IPR011005">
    <property type="entry name" value="Dihydropteroate_synth-like_sf"/>
</dbReference>
<evidence type="ECO:0000313" key="14">
    <source>
        <dbReference type="Proteomes" id="UP001221217"/>
    </source>
</evidence>
<evidence type="ECO:0000256" key="2">
    <source>
        <dbReference type="ARBA" id="ARBA00001946"/>
    </source>
</evidence>
<dbReference type="PROSITE" id="PS00793">
    <property type="entry name" value="DHPS_2"/>
    <property type="match status" value="1"/>
</dbReference>
<evidence type="ECO:0000256" key="6">
    <source>
        <dbReference type="ARBA" id="ARBA00016919"/>
    </source>
</evidence>
<dbReference type="AlphaFoldDB" id="A0AAJ1MN71"/>
<reference evidence="13 14" key="1">
    <citation type="submission" date="2022-12" db="EMBL/GenBank/DDBJ databases">
        <title>Metagenome assembled genome from gulf of manar.</title>
        <authorList>
            <person name="Kohli P."/>
            <person name="Pk S."/>
            <person name="Venkata Ramana C."/>
            <person name="Sasikala C."/>
        </authorList>
    </citation>
    <scope>NUCLEOTIDE SEQUENCE [LARGE SCALE GENOMIC DNA]</scope>
    <source>
        <strain evidence="13">JB008</strain>
    </source>
</reference>
<organism evidence="13 14">
    <name type="scientific">Candidatus Thalassospirochaeta sargassi</name>
    <dbReference type="NCBI Taxonomy" id="3119039"/>
    <lineage>
        <taxon>Bacteria</taxon>
        <taxon>Pseudomonadati</taxon>
        <taxon>Spirochaetota</taxon>
        <taxon>Spirochaetia</taxon>
        <taxon>Spirochaetales</taxon>
        <taxon>Spirochaetaceae</taxon>
        <taxon>Candidatus Thalassospirochaeta</taxon>
    </lineage>
</organism>
<evidence type="ECO:0000256" key="9">
    <source>
        <dbReference type="ARBA" id="ARBA00022842"/>
    </source>
</evidence>
<dbReference type="PANTHER" id="PTHR20941:SF1">
    <property type="entry name" value="FOLIC ACID SYNTHESIS PROTEIN FOL1"/>
    <property type="match status" value="1"/>
</dbReference>
<dbReference type="PANTHER" id="PTHR20941">
    <property type="entry name" value="FOLATE SYNTHESIS PROTEINS"/>
    <property type="match status" value="1"/>
</dbReference>
<dbReference type="InterPro" id="IPR045031">
    <property type="entry name" value="DHP_synth-like"/>
</dbReference>
<evidence type="ECO:0000259" key="12">
    <source>
        <dbReference type="PROSITE" id="PS50972"/>
    </source>
</evidence>
<keyword evidence="7 13" id="KW-0808">Transferase</keyword>
<comment type="caution">
    <text evidence="13">The sequence shown here is derived from an EMBL/GenBank/DDBJ whole genome shotgun (WGS) entry which is preliminary data.</text>
</comment>
<dbReference type="GO" id="GO:0046656">
    <property type="term" value="P:folic acid biosynthetic process"/>
    <property type="evidence" value="ECO:0007669"/>
    <property type="project" value="UniProtKB-KW"/>
</dbReference>
<dbReference type="SUPFAM" id="SSF51717">
    <property type="entry name" value="Dihydropteroate synthetase-like"/>
    <property type="match status" value="1"/>
</dbReference>
<evidence type="ECO:0000256" key="11">
    <source>
        <dbReference type="ARBA" id="ARBA00030193"/>
    </source>
</evidence>
<dbReference type="NCBIfam" id="TIGR01496">
    <property type="entry name" value="DHPS"/>
    <property type="match status" value="1"/>
</dbReference>
<name>A0AAJ1MN71_9SPIO</name>
<dbReference type="EC" id="2.5.1.15" evidence="5"/>
<evidence type="ECO:0000256" key="4">
    <source>
        <dbReference type="ARBA" id="ARBA00009503"/>
    </source>
</evidence>
<evidence type="ECO:0000256" key="8">
    <source>
        <dbReference type="ARBA" id="ARBA00022723"/>
    </source>
</evidence>
<evidence type="ECO:0000313" key="13">
    <source>
        <dbReference type="EMBL" id="MDC7227405.1"/>
    </source>
</evidence>
<dbReference type="PROSITE" id="PS50972">
    <property type="entry name" value="PTERIN_BINDING"/>
    <property type="match status" value="1"/>
</dbReference>
<dbReference type="FunFam" id="3.20.20.20:FF:000006">
    <property type="entry name" value="Dihydropteroate synthase"/>
    <property type="match status" value="1"/>
</dbReference>
<feature type="domain" description="Pterin-binding" evidence="12">
    <location>
        <begin position="17"/>
        <end position="270"/>
    </location>
</feature>
<dbReference type="GO" id="GO:0005829">
    <property type="term" value="C:cytosol"/>
    <property type="evidence" value="ECO:0007669"/>
    <property type="project" value="TreeGrafter"/>
</dbReference>
<dbReference type="Proteomes" id="UP001221217">
    <property type="component" value="Unassembled WGS sequence"/>
</dbReference>
<comment type="pathway">
    <text evidence="3">Cofactor biosynthesis; tetrahydrofolate biosynthesis; 7,8-dihydrofolate from 2-amino-4-hydroxy-6-hydroxymethyl-7,8-dihydropteridine diphosphate and 4-aminobenzoate: step 1/2.</text>
</comment>
<evidence type="ECO:0000256" key="3">
    <source>
        <dbReference type="ARBA" id="ARBA00004763"/>
    </source>
</evidence>
<dbReference type="EMBL" id="JAQQAL010000024">
    <property type="protein sequence ID" value="MDC7227405.1"/>
    <property type="molecule type" value="Genomic_DNA"/>
</dbReference>
<evidence type="ECO:0000256" key="7">
    <source>
        <dbReference type="ARBA" id="ARBA00022679"/>
    </source>
</evidence>
<dbReference type="GO" id="GO:0046872">
    <property type="term" value="F:metal ion binding"/>
    <property type="evidence" value="ECO:0007669"/>
    <property type="project" value="UniProtKB-KW"/>
</dbReference>
<dbReference type="Pfam" id="PF00809">
    <property type="entry name" value="Pterin_bind"/>
    <property type="match status" value="1"/>
</dbReference>
<dbReference type="GO" id="GO:0046654">
    <property type="term" value="P:tetrahydrofolate biosynthetic process"/>
    <property type="evidence" value="ECO:0007669"/>
    <property type="project" value="TreeGrafter"/>
</dbReference>
<dbReference type="CDD" id="cd00739">
    <property type="entry name" value="DHPS"/>
    <property type="match status" value="1"/>
</dbReference>
<dbReference type="InterPro" id="IPR006390">
    <property type="entry name" value="DHP_synth_dom"/>
</dbReference>
<dbReference type="GO" id="GO:0004156">
    <property type="term" value="F:dihydropteroate synthase activity"/>
    <property type="evidence" value="ECO:0007669"/>
    <property type="project" value="UniProtKB-EC"/>
</dbReference>
<keyword evidence="8" id="KW-0479">Metal-binding</keyword>
<gene>
    <name evidence="13" type="primary">folP</name>
    <name evidence="13" type="ORF">PQJ61_11640</name>
</gene>
<sequence>MQIKLAGERTLSTTRNSFVMGILNATPDSFYSESRKPDLNAGLDSARMMIDEGADIIDIGGESTRPGSAYVEAAEEIKRVVPLIEGIRKFSDIAVSIDTRKADVAEAAIKAGADIVNDVSGLRDDARLGFVVSQHDVPVILMHMRGTPENMQRNPHYTYAVEEIINELEICISRAKSLQIPSEKIIIDPGIGFGKRLEDNLSILKNIHRFRNLGYMLLIGLSRKSFIGSVTGADVDSRLAGSLAANMYAAAGGAEILRVHDVKETVWMLDMLAAIEGAG</sequence>
<comment type="similarity">
    <text evidence="4">Belongs to the DHPS family.</text>
</comment>
<comment type="catalytic activity">
    <reaction evidence="1">
        <text>(7,8-dihydropterin-6-yl)methyl diphosphate + 4-aminobenzoate = 7,8-dihydropteroate + diphosphate</text>
        <dbReference type="Rhea" id="RHEA:19949"/>
        <dbReference type="ChEBI" id="CHEBI:17836"/>
        <dbReference type="ChEBI" id="CHEBI:17839"/>
        <dbReference type="ChEBI" id="CHEBI:33019"/>
        <dbReference type="ChEBI" id="CHEBI:72950"/>
        <dbReference type="EC" id="2.5.1.15"/>
    </reaction>
</comment>
<evidence type="ECO:0000256" key="10">
    <source>
        <dbReference type="ARBA" id="ARBA00022909"/>
    </source>
</evidence>
<protein>
    <recommendedName>
        <fullName evidence="6">Dihydropteroate synthase</fullName>
        <ecNumber evidence="5">2.5.1.15</ecNumber>
    </recommendedName>
    <alternativeName>
        <fullName evidence="11">Dihydropteroate pyrophosphorylase</fullName>
    </alternativeName>
</protein>
<evidence type="ECO:0000256" key="5">
    <source>
        <dbReference type="ARBA" id="ARBA00012458"/>
    </source>
</evidence>
<keyword evidence="10" id="KW-0289">Folate biosynthesis</keyword>